<name>A0A1Q9JL84_9FIRM</name>
<gene>
    <name evidence="7" type="ORF">BHK98_07600</name>
</gene>
<evidence type="ECO:0000313" key="7">
    <source>
        <dbReference type="EMBL" id="OLR56988.1"/>
    </source>
</evidence>
<feature type="domain" description="Carbohydrate kinase FGGY C-terminal" evidence="6">
    <location>
        <begin position="263"/>
        <end position="442"/>
    </location>
</feature>
<dbReference type="Pfam" id="PF00370">
    <property type="entry name" value="FGGY_N"/>
    <property type="match status" value="1"/>
</dbReference>
<dbReference type="CDD" id="cd07805">
    <property type="entry name" value="ASKHA_NBD_FGGY_CvXK-like"/>
    <property type="match status" value="1"/>
</dbReference>
<dbReference type="InterPro" id="IPR018483">
    <property type="entry name" value="Carb_kinase_FGGY_CS"/>
</dbReference>
<comment type="caution">
    <text evidence="7">The sequence shown here is derived from an EMBL/GenBank/DDBJ whole genome shotgun (WGS) entry which is preliminary data.</text>
</comment>
<evidence type="ECO:0000259" key="6">
    <source>
        <dbReference type="Pfam" id="PF02782"/>
    </source>
</evidence>
<dbReference type="PANTHER" id="PTHR43095:SF5">
    <property type="entry name" value="XYLULOSE KINASE"/>
    <property type="match status" value="1"/>
</dbReference>
<dbReference type="GO" id="GO:0016301">
    <property type="term" value="F:kinase activity"/>
    <property type="evidence" value="ECO:0007669"/>
    <property type="project" value="UniProtKB-KW"/>
</dbReference>
<dbReference type="InterPro" id="IPR018485">
    <property type="entry name" value="FGGY_C"/>
</dbReference>
<dbReference type="PANTHER" id="PTHR43095">
    <property type="entry name" value="SUGAR KINASE"/>
    <property type="match status" value="1"/>
</dbReference>
<dbReference type="PROSITE" id="PS00445">
    <property type="entry name" value="FGGY_KINASES_2"/>
    <property type="match status" value="1"/>
</dbReference>
<keyword evidence="2 4" id="KW-0808">Transferase</keyword>
<dbReference type="Gene3D" id="3.30.420.40">
    <property type="match status" value="2"/>
</dbReference>
<dbReference type="InterPro" id="IPR043129">
    <property type="entry name" value="ATPase_NBD"/>
</dbReference>
<organism evidence="7 8">
    <name type="scientific">Hornefia porci</name>
    <dbReference type="NCBI Taxonomy" id="2652292"/>
    <lineage>
        <taxon>Bacteria</taxon>
        <taxon>Bacillati</taxon>
        <taxon>Bacillota</taxon>
        <taxon>Clostridia</taxon>
        <taxon>Peptostreptococcales</taxon>
        <taxon>Anaerovoracaceae</taxon>
        <taxon>Hornefia</taxon>
    </lineage>
</organism>
<protein>
    <submittedName>
        <fullName evidence="7">Carbohydrate kinase</fullName>
    </submittedName>
</protein>
<evidence type="ECO:0000256" key="4">
    <source>
        <dbReference type="RuleBase" id="RU003733"/>
    </source>
</evidence>
<dbReference type="Pfam" id="PF02782">
    <property type="entry name" value="FGGY_C"/>
    <property type="match status" value="1"/>
</dbReference>
<evidence type="ECO:0000256" key="2">
    <source>
        <dbReference type="ARBA" id="ARBA00022679"/>
    </source>
</evidence>
<dbReference type="InterPro" id="IPR000577">
    <property type="entry name" value="Carb_kinase_FGGY"/>
</dbReference>
<evidence type="ECO:0000259" key="5">
    <source>
        <dbReference type="Pfam" id="PF00370"/>
    </source>
</evidence>
<evidence type="ECO:0000313" key="8">
    <source>
        <dbReference type="Proteomes" id="UP000187404"/>
    </source>
</evidence>
<dbReference type="EMBL" id="MJIE01000001">
    <property type="protein sequence ID" value="OLR56988.1"/>
    <property type="molecule type" value="Genomic_DNA"/>
</dbReference>
<dbReference type="STRING" id="1261640.BHK98_07600"/>
<feature type="domain" description="Carbohydrate kinase FGGY N-terminal" evidence="5">
    <location>
        <begin position="4"/>
        <end position="247"/>
    </location>
</feature>
<dbReference type="GO" id="GO:0005975">
    <property type="term" value="P:carbohydrate metabolic process"/>
    <property type="evidence" value="ECO:0007669"/>
    <property type="project" value="InterPro"/>
</dbReference>
<proteinExistence type="inferred from homology"/>
<dbReference type="AlphaFoldDB" id="A0A1Q9JL84"/>
<keyword evidence="3 4" id="KW-0418">Kinase</keyword>
<dbReference type="InterPro" id="IPR050406">
    <property type="entry name" value="FGGY_Carb_Kinase"/>
</dbReference>
<dbReference type="PIRSF" id="PIRSF000538">
    <property type="entry name" value="GlpK"/>
    <property type="match status" value="1"/>
</dbReference>
<dbReference type="SUPFAM" id="SSF53067">
    <property type="entry name" value="Actin-like ATPase domain"/>
    <property type="match status" value="2"/>
</dbReference>
<reference evidence="7 8" key="1">
    <citation type="journal article" date="2016" name="Appl. Environ. Microbiol.">
        <title>Function and Phylogeny of Bacterial Butyryl Coenzyme A:Acetate Transferases and Their Diversity in the Proximal Colon of Swine.</title>
        <authorList>
            <person name="Trachsel J."/>
            <person name="Bayles D.O."/>
            <person name="Looft T."/>
            <person name="Levine U.Y."/>
            <person name="Allen H.K."/>
        </authorList>
    </citation>
    <scope>NUCLEOTIDE SEQUENCE [LARGE SCALE GENOMIC DNA]</scope>
    <source>
        <strain evidence="7 8">68-3-10</strain>
    </source>
</reference>
<evidence type="ECO:0000256" key="1">
    <source>
        <dbReference type="ARBA" id="ARBA00009156"/>
    </source>
</evidence>
<sequence length="523" mass="57528">MENYLLGMDCGTTNIKAVLLGEDGKAVAEASRASHTLSPGPDMQEQNADEWWGNAAEILRDITELAGTDIVKRIRGICVSSHTVSLLPLDSDGKPLRNAIIYQDCRSTGELEDIIEKIGYERFVDIIGGRPSIAFLPSKLLWYKRNEPELFGKTRCCLQASSYINYKLTGMLTADVDQAARTQCLDVNSMTWSSEIGEAMGICLDEILPSPRPVDDIIGFVTTRAAKETGLSEGIPVICGCSDAMASMYATGLCRLGEAGEASGTTSLLFVGSDKKSAPDVPVTTRPCAIDGVPYVFDAPIQASGASLKWFIEKLAAEERDYAVKNSRNIYDYLNERALEAPAGCRGLYFYPYLLGERAPLWNNYARGMFIGMGMDMTRAELIRAVFEGTAYALRHVMSTIRHNGGKAGILRICGGGAKSRTWSMIKASMLKMPVYVLDESSGDVPVGDCLIVGRKVGVFESLTEASRRIIRVKEIIQPVDEWVSVYDKLYPYYAEMYSCLDESLKKLHNTVTVLEYEKKSGR</sequence>
<dbReference type="GO" id="GO:0016773">
    <property type="term" value="F:phosphotransferase activity, alcohol group as acceptor"/>
    <property type="evidence" value="ECO:0007669"/>
    <property type="project" value="InterPro"/>
</dbReference>
<keyword evidence="8" id="KW-1185">Reference proteome</keyword>
<accession>A0A1Q9JL84</accession>
<dbReference type="InterPro" id="IPR018484">
    <property type="entry name" value="FGGY_N"/>
</dbReference>
<dbReference type="Proteomes" id="UP000187404">
    <property type="component" value="Unassembled WGS sequence"/>
</dbReference>
<comment type="similarity">
    <text evidence="1 4">Belongs to the FGGY kinase family.</text>
</comment>
<evidence type="ECO:0000256" key="3">
    <source>
        <dbReference type="ARBA" id="ARBA00022777"/>
    </source>
</evidence>